<proteinExistence type="inferred from homology"/>
<dbReference type="EMBL" id="RZHH01000003">
    <property type="protein sequence ID" value="RYJ08540.1"/>
    <property type="molecule type" value="Genomic_DNA"/>
</dbReference>
<dbReference type="PANTHER" id="PTHR43776:SF7">
    <property type="entry name" value="D,D-DIPEPTIDE TRANSPORT ATP-BINDING PROTEIN DDPF-RELATED"/>
    <property type="match status" value="1"/>
</dbReference>
<dbReference type="PROSITE" id="PS50893">
    <property type="entry name" value="ABC_TRANSPORTER_2"/>
    <property type="match status" value="1"/>
</dbReference>
<dbReference type="InterPro" id="IPR003593">
    <property type="entry name" value="AAA+_ATPase"/>
</dbReference>
<feature type="domain" description="ABC transporter" evidence="5">
    <location>
        <begin position="39"/>
        <end position="278"/>
    </location>
</feature>
<dbReference type="InterPro" id="IPR027417">
    <property type="entry name" value="P-loop_NTPase"/>
</dbReference>
<evidence type="ECO:0000313" key="7">
    <source>
        <dbReference type="Proteomes" id="UP000294028"/>
    </source>
</evidence>
<evidence type="ECO:0000256" key="3">
    <source>
        <dbReference type="ARBA" id="ARBA00022741"/>
    </source>
</evidence>
<evidence type="ECO:0000259" key="5">
    <source>
        <dbReference type="PROSITE" id="PS50893"/>
    </source>
</evidence>
<dbReference type="InterPro" id="IPR003439">
    <property type="entry name" value="ABC_transporter-like_ATP-bd"/>
</dbReference>
<keyword evidence="2" id="KW-0813">Transport</keyword>
<gene>
    <name evidence="6" type="ORF">ELS19_18725</name>
</gene>
<evidence type="ECO:0000313" key="6">
    <source>
        <dbReference type="EMBL" id="RYJ08540.1"/>
    </source>
</evidence>
<dbReference type="SUPFAM" id="SSF52540">
    <property type="entry name" value="P-loop containing nucleoside triphosphate hydrolases"/>
    <property type="match status" value="1"/>
</dbReference>
<dbReference type="GO" id="GO:0016887">
    <property type="term" value="F:ATP hydrolysis activity"/>
    <property type="evidence" value="ECO:0007669"/>
    <property type="project" value="InterPro"/>
</dbReference>
<dbReference type="AlphaFoldDB" id="A0A482T1G6"/>
<reference evidence="6 7" key="1">
    <citation type="submission" date="2018-12" db="EMBL/GenBank/DDBJ databases">
        <title>Genome analysis provides insights into bioremediation potentialities of Halogeometricum borinquense strain N11.</title>
        <authorList>
            <person name="Najjari A."/>
            <person name="Youssef N."/>
            <person name="Fhoula I."/>
            <person name="Ben Dhia O."/>
            <person name="Mahjoubi M."/>
            <person name="Ouzari H.I."/>
            <person name="Cherif A."/>
        </authorList>
    </citation>
    <scope>NUCLEOTIDE SEQUENCE [LARGE SCALE GENOMIC DNA]</scope>
    <source>
        <strain evidence="6 7">N11</strain>
    </source>
</reference>
<dbReference type="InterPro" id="IPR013563">
    <property type="entry name" value="Oligopep_ABC_C"/>
</dbReference>
<evidence type="ECO:0000256" key="1">
    <source>
        <dbReference type="ARBA" id="ARBA00005417"/>
    </source>
</evidence>
<evidence type="ECO:0000256" key="2">
    <source>
        <dbReference type="ARBA" id="ARBA00022448"/>
    </source>
</evidence>
<keyword evidence="3" id="KW-0547">Nucleotide-binding</keyword>
<sequence length="347" mass="38494">MSVDDANSDPRETAALREDGLKPDDGLLVADEVRKYFPVRSGVLNRHVGDVKAVDGVSFSIQEGETLGLVGESGCGKSTLGKTLMRLHDATDGSIYFDGEDITDASRSQMRSLRRDIQIIFQDPGSSLNPRMTVADLITEPMRALTDWDREKRQARLHELVNEVDLQENHLKRAPHEFSGGQQQRVAIARALSVNPQMIVADEPTSALDVSVQAKILNLMEDLQDTYDLTYLFISHDISVIQHICDRVAVMYLGELAEVAPSRELFENPKHPYTQALLSGIPRATPEPMTDRIILEGDVPSPESPPDGCRFHTRCQEYIGDICEDVDPGFVEVGDGHSCACHHYTDK</sequence>
<evidence type="ECO:0000256" key="4">
    <source>
        <dbReference type="ARBA" id="ARBA00022840"/>
    </source>
</evidence>
<dbReference type="GO" id="GO:0015833">
    <property type="term" value="P:peptide transport"/>
    <property type="evidence" value="ECO:0007669"/>
    <property type="project" value="InterPro"/>
</dbReference>
<dbReference type="Proteomes" id="UP000294028">
    <property type="component" value="Unassembled WGS sequence"/>
</dbReference>
<dbReference type="Pfam" id="PF00005">
    <property type="entry name" value="ABC_tran"/>
    <property type="match status" value="1"/>
</dbReference>
<keyword evidence="4 6" id="KW-0067">ATP-binding</keyword>
<dbReference type="PROSITE" id="PS00211">
    <property type="entry name" value="ABC_TRANSPORTER_1"/>
    <property type="match status" value="1"/>
</dbReference>
<organism evidence="6 7">
    <name type="scientific">Halogeometricum borinquense</name>
    <dbReference type="NCBI Taxonomy" id="60847"/>
    <lineage>
        <taxon>Archaea</taxon>
        <taxon>Methanobacteriati</taxon>
        <taxon>Methanobacteriota</taxon>
        <taxon>Stenosarchaea group</taxon>
        <taxon>Halobacteria</taxon>
        <taxon>Halobacteriales</taxon>
        <taxon>Haloferacaceae</taxon>
        <taxon>Halogeometricum</taxon>
    </lineage>
</organism>
<dbReference type="InterPro" id="IPR050319">
    <property type="entry name" value="ABC_transp_ATP-bind"/>
</dbReference>
<accession>A0A482T1G6</accession>
<dbReference type="GO" id="GO:0055085">
    <property type="term" value="P:transmembrane transport"/>
    <property type="evidence" value="ECO:0007669"/>
    <property type="project" value="UniProtKB-ARBA"/>
</dbReference>
<dbReference type="CDD" id="cd03257">
    <property type="entry name" value="ABC_NikE_OppD_transporters"/>
    <property type="match status" value="1"/>
</dbReference>
<name>A0A482T1G6_9EURY</name>
<protein>
    <submittedName>
        <fullName evidence="6">ATP-binding cassette domain-containing protein</fullName>
    </submittedName>
</protein>
<dbReference type="FunFam" id="3.40.50.300:FF:000016">
    <property type="entry name" value="Oligopeptide ABC transporter ATP-binding component"/>
    <property type="match status" value="1"/>
</dbReference>
<dbReference type="SMART" id="SM00382">
    <property type="entry name" value="AAA"/>
    <property type="match status" value="1"/>
</dbReference>
<dbReference type="Pfam" id="PF08352">
    <property type="entry name" value="oligo_HPY"/>
    <property type="match status" value="1"/>
</dbReference>
<dbReference type="NCBIfam" id="TIGR01727">
    <property type="entry name" value="oligo_HPY"/>
    <property type="match status" value="1"/>
</dbReference>
<dbReference type="PANTHER" id="PTHR43776">
    <property type="entry name" value="TRANSPORT ATP-BINDING PROTEIN"/>
    <property type="match status" value="1"/>
</dbReference>
<comment type="similarity">
    <text evidence="1">Belongs to the ABC transporter superfamily.</text>
</comment>
<comment type="caution">
    <text evidence="6">The sequence shown here is derived from an EMBL/GenBank/DDBJ whole genome shotgun (WGS) entry which is preliminary data.</text>
</comment>
<dbReference type="Gene3D" id="3.40.50.300">
    <property type="entry name" value="P-loop containing nucleotide triphosphate hydrolases"/>
    <property type="match status" value="1"/>
</dbReference>
<dbReference type="GO" id="GO:0005524">
    <property type="term" value="F:ATP binding"/>
    <property type="evidence" value="ECO:0007669"/>
    <property type="project" value="UniProtKB-KW"/>
</dbReference>
<dbReference type="InterPro" id="IPR017871">
    <property type="entry name" value="ABC_transporter-like_CS"/>
</dbReference>